<accession>A0A7C4RUV9</accession>
<organism evidence="1">
    <name type="scientific">Desulfatirhabdium butyrativorans</name>
    <dbReference type="NCBI Taxonomy" id="340467"/>
    <lineage>
        <taxon>Bacteria</taxon>
        <taxon>Pseudomonadati</taxon>
        <taxon>Thermodesulfobacteriota</taxon>
        <taxon>Desulfobacteria</taxon>
        <taxon>Desulfobacterales</taxon>
        <taxon>Desulfatirhabdiaceae</taxon>
        <taxon>Desulfatirhabdium</taxon>
    </lineage>
</organism>
<evidence type="ECO:0000313" key="1">
    <source>
        <dbReference type="EMBL" id="HGU34599.1"/>
    </source>
</evidence>
<proteinExistence type="predicted"/>
<dbReference type="AlphaFoldDB" id="A0A7C4RUV9"/>
<sequence>MTACPPVCPNELGTGETDVLCFLKDHKLRAHAVGHYANSLETYSWKRVGGYDAEMIRSCVDALRDLECPFFRLNQEHLPPCNQSEYLCTYDASCRTITPPLVQAYVDAIHRVMAECCRLPRFVRFFDSEKSCFCWLFSDHAIVVKMVWKGKAYHVMTAFHPRQGSDIPFREQLRWMVRRVNIESHAAQGWCTEASWGLIWEEPEAEPTKAESGKRNAISRKTARYVRGGSRSWRQYLDQED</sequence>
<name>A0A7C4RUV9_9BACT</name>
<reference evidence="1" key="1">
    <citation type="journal article" date="2020" name="mSystems">
        <title>Genome- and Community-Level Interaction Insights into Carbon Utilization and Element Cycling Functions of Hydrothermarchaeota in Hydrothermal Sediment.</title>
        <authorList>
            <person name="Zhou Z."/>
            <person name="Liu Y."/>
            <person name="Xu W."/>
            <person name="Pan J."/>
            <person name="Luo Z.H."/>
            <person name="Li M."/>
        </authorList>
    </citation>
    <scope>NUCLEOTIDE SEQUENCE [LARGE SCALE GENOMIC DNA]</scope>
    <source>
        <strain evidence="1">SpSt-477</strain>
    </source>
</reference>
<gene>
    <name evidence="1" type="ORF">ENS29_17405</name>
</gene>
<dbReference type="EMBL" id="DSUH01000394">
    <property type="protein sequence ID" value="HGU34599.1"/>
    <property type="molecule type" value="Genomic_DNA"/>
</dbReference>
<comment type="caution">
    <text evidence="1">The sequence shown here is derived from an EMBL/GenBank/DDBJ whole genome shotgun (WGS) entry which is preliminary data.</text>
</comment>
<protein>
    <submittedName>
        <fullName evidence="1">Uncharacterized protein</fullName>
    </submittedName>
</protein>